<reference evidence="1 2" key="1">
    <citation type="submission" date="2024-09" db="EMBL/GenBank/DDBJ databases">
        <title>Genome sequencing and assembly of Phytophthora oleae, isolate VK10A, causative agent of rot of olive drupes.</title>
        <authorList>
            <person name="Conti Taguali S."/>
            <person name="Riolo M."/>
            <person name="La Spada F."/>
            <person name="Cacciola S.O."/>
            <person name="Dionisio G."/>
        </authorList>
    </citation>
    <scope>NUCLEOTIDE SEQUENCE [LARGE SCALE GENOMIC DNA]</scope>
    <source>
        <strain evidence="1 2">VK10A</strain>
    </source>
</reference>
<sequence length="57" mass="6530">MAPAFLKRWSNAHVTFVDSAASMLKVVQREHKENKSLNTQQLTYMQGDFETFNPGTQ</sequence>
<dbReference type="InterPro" id="IPR029063">
    <property type="entry name" value="SAM-dependent_MTases_sf"/>
</dbReference>
<dbReference type="SUPFAM" id="SSF53335">
    <property type="entry name" value="S-adenosyl-L-methionine-dependent methyltransferases"/>
    <property type="match status" value="1"/>
</dbReference>
<evidence type="ECO:0000313" key="1">
    <source>
        <dbReference type="EMBL" id="KAL3662979.1"/>
    </source>
</evidence>
<protein>
    <recommendedName>
        <fullName evidence="3">Methyltransferase domain-containing protein</fullName>
    </recommendedName>
</protein>
<evidence type="ECO:0008006" key="3">
    <source>
        <dbReference type="Google" id="ProtNLM"/>
    </source>
</evidence>
<gene>
    <name evidence="1" type="ORF">V7S43_011922</name>
</gene>
<comment type="caution">
    <text evidence="1">The sequence shown here is derived from an EMBL/GenBank/DDBJ whole genome shotgun (WGS) entry which is preliminary data.</text>
</comment>
<keyword evidence="2" id="KW-1185">Reference proteome</keyword>
<dbReference type="AlphaFoldDB" id="A0ABD3FBT6"/>
<name>A0ABD3FBT6_9STRA</name>
<evidence type="ECO:0000313" key="2">
    <source>
        <dbReference type="Proteomes" id="UP001632037"/>
    </source>
</evidence>
<dbReference type="Proteomes" id="UP001632037">
    <property type="component" value="Unassembled WGS sequence"/>
</dbReference>
<organism evidence="1 2">
    <name type="scientific">Phytophthora oleae</name>
    <dbReference type="NCBI Taxonomy" id="2107226"/>
    <lineage>
        <taxon>Eukaryota</taxon>
        <taxon>Sar</taxon>
        <taxon>Stramenopiles</taxon>
        <taxon>Oomycota</taxon>
        <taxon>Peronosporomycetes</taxon>
        <taxon>Peronosporales</taxon>
        <taxon>Peronosporaceae</taxon>
        <taxon>Phytophthora</taxon>
    </lineage>
</organism>
<dbReference type="EMBL" id="JBIMZQ010000029">
    <property type="protein sequence ID" value="KAL3662979.1"/>
    <property type="molecule type" value="Genomic_DNA"/>
</dbReference>
<accession>A0ABD3FBT6</accession>
<proteinExistence type="predicted"/>
<dbReference type="Gene3D" id="3.40.50.150">
    <property type="entry name" value="Vaccinia Virus protein VP39"/>
    <property type="match status" value="1"/>
</dbReference>